<feature type="domain" description="Duffy-antigen binding" evidence="1">
    <location>
        <begin position="1"/>
        <end position="187"/>
    </location>
</feature>
<dbReference type="Pfam" id="PF05424">
    <property type="entry name" value="Duffy_binding"/>
    <property type="match status" value="1"/>
</dbReference>
<feature type="non-terminal residue" evidence="2">
    <location>
        <position position="1"/>
    </location>
</feature>
<dbReference type="InterPro" id="IPR008602">
    <property type="entry name" value="Duffy-antigen-binding"/>
</dbReference>
<dbReference type="Gene3D" id="1.20.1310.20">
    <property type="entry name" value="Duffy-antigen binding domain"/>
    <property type="match status" value="1"/>
</dbReference>
<evidence type="ECO:0000259" key="1">
    <source>
        <dbReference type="Pfam" id="PF05424"/>
    </source>
</evidence>
<organism evidence="2">
    <name type="scientific">Plasmodium falciparum</name>
    <name type="common">malaria parasite P. falciparum</name>
    <dbReference type="NCBI Taxonomy" id="5833"/>
    <lineage>
        <taxon>Eukaryota</taxon>
        <taxon>Sar</taxon>
        <taxon>Alveolata</taxon>
        <taxon>Apicomplexa</taxon>
        <taxon>Aconoidasida</taxon>
        <taxon>Haemosporida</taxon>
        <taxon>Plasmodiidae</taxon>
        <taxon>Plasmodium</taxon>
        <taxon>Plasmodium (Laverania)</taxon>
    </lineage>
</organism>
<name>F1DEH6_PLAFA</name>
<dbReference type="AlphaFoldDB" id="F1DEH6"/>
<gene>
    <name evidence="2" type="primary">var-4369</name>
</gene>
<dbReference type="GO" id="GO:0046789">
    <property type="term" value="F:host cell surface receptor binding"/>
    <property type="evidence" value="ECO:0007669"/>
    <property type="project" value="InterPro"/>
</dbReference>
<accession>F1DEH6</accession>
<protein>
    <submittedName>
        <fullName evidence="2">Erythrocyte membrane protein 1</fullName>
    </submittedName>
</protein>
<sequence>LHLCDQHLSHMQADKINSKDNLLLEVCLAAKYEGESLVEKHKEFKKTHNDSNICTILARSFADIGDIIRGKDLYLGDQQEKAKLENNLKNIFAKIHSEVTKTNGKNWQTLQERYKRDAPDFYQLREDWWDANRQQVWKAITCKANDDDKYFRNTCAGEKRTPTHKKCQCVNRADVPTYFDYVPQYLR</sequence>
<dbReference type="GO" id="GO:0016020">
    <property type="term" value="C:membrane"/>
    <property type="evidence" value="ECO:0007669"/>
    <property type="project" value="InterPro"/>
</dbReference>
<dbReference type="SUPFAM" id="SSF140924">
    <property type="entry name" value="Duffy binding domain-like"/>
    <property type="match status" value="1"/>
</dbReference>
<reference evidence="2" key="1">
    <citation type="journal article" date="2011" name="PLoS ONE">
        <title>A Molecular Epidemiological Study of var Gene Diversity to Characterize the Reservoir of Plasmodium falciparum in Humans in Africa.</title>
        <authorList>
            <person name="Chen D.S."/>
            <person name="Barry A.E."/>
            <person name="Leliwa-Sytek A."/>
            <person name="Smith T.-A."/>
            <person name="Peterson I."/>
            <person name="Brown S.M."/>
            <person name="Migot-Nabias F."/>
            <person name="Deloron P."/>
            <person name="Kortok M.M."/>
            <person name="Marsh K."/>
            <person name="Daily J.P."/>
            <person name="Ndiaye D."/>
            <person name="Sarr O."/>
            <person name="Mboup S."/>
            <person name="Day K.P."/>
        </authorList>
    </citation>
    <scope>NUCLEOTIDE SEQUENCE</scope>
    <source>
        <strain evidence="2">PIK16</strain>
    </source>
</reference>
<feature type="non-terminal residue" evidence="2">
    <location>
        <position position="187"/>
    </location>
</feature>
<evidence type="ECO:0000313" key="2">
    <source>
        <dbReference type="EMBL" id="ADX61768.1"/>
    </source>
</evidence>
<dbReference type="EMBL" id="HQ733508">
    <property type="protein sequence ID" value="ADX61768.1"/>
    <property type="molecule type" value="Genomic_DNA"/>
</dbReference>
<dbReference type="InterPro" id="IPR042202">
    <property type="entry name" value="Duffy-ag-bd_sf"/>
</dbReference>
<proteinExistence type="predicted"/>